<name>A0A6A4X6Z8_AMPAM</name>
<evidence type="ECO:0000256" key="5">
    <source>
        <dbReference type="ARBA" id="ARBA00022753"/>
    </source>
</evidence>
<dbReference type="InterPro" id="IPR031745">
    <property type="entry name" value="Vps53_C"/>
</dbReference>
<organism evidence="12 13">
    <name type="scientific">Amphibalanus amphitrite</name>
    <name type="common">Striped barnacle</name>
    <name type="synonym">Balanus amphitrite</name>
    <dbReference type="NCBI Taxonomy" id="1232801"/>
    <lineage>
        <taxon>Eukaryota</taxon>
        <taxon>Metazoa</taxon>
        <taxon>Ecdysozoa</taxon>
        <taxon>Arthropoda</taxon>
        <taxon>Crustacea</taxon>
        <taxon>Multicrustacea</taxon>
        <taxon>Cirripedia</taxon>
        <taxon>Thoracica</taxon>
        <taxon>Thoracicalcarea</taxon>
        <taxon>Balanomorpha</taxon>
        <taxon>Balanoidea</taxon>
        <taxon>Balanidae</taxon>
        <taxon>Amphibalaninae</taxon>
        <taxon>Amphibalanus</taxon>
    </lineage>
</organism>
<reference evidence="12 13" key="1">
    <citation type="submission" date="2019-07" db="EMBL/GenBank/DDBJ databases">
        <title>Draft genome assembly of a fouling barnacle, Amphibalanus amphitrite (Darwin, 1854): The first reference genome for Thecostraca.</title>
        <authorList>
            <person name="Kim W."/>
        </authorList>
    </citation>
    <scope>NUCLEOTIDE SEQUENCE [LARGE SCALE GENOMIC DNA]</scope>
    <source>
        <strain evidence="12">SNU_AA5</strain>
        <tissue evidence="12">Soma without cirri and trophi</tissue>
    </source>
</reference>
<gene>
    <name evidence="12" type="primary">VPS53</name>
    <name evidence="12" type="ORF">FJT64_018851</name>
</gene>
<comment type="similarity">
    <text evidence="3">Belongs to the VPS53 family.</text>
</comment>
<keyword evidence="7" id="KW-0472">Membrane</keyword>
<dbReference type="EMBL" id="VIIS01000346">
    <property type="protein sequence ID" value="KAF0310102.1"/>
    <property type="molecule type" value="Genomic_DNA"/>
</dbReference>
<proteinExistence type="inferred from homology"/>
<evidence type="ECO:0000256" key="6">
    <source>
        <dbReference type="ARBA" id="ARBA00023034"/>
    </source>
</evidence>
<keyword evidence="8" id="KW-0175">Coiled coil</keyword>
<feature type="region of interest" description="Disordered" evidence="9">
    <location>
        <begin position="374"/>
        <end position="431"/>
    </location>
</feature>
<dbReference type="PANTHER" id="PTHR12820">
    <property type="entry name" value="VACUOLAR SORTING PROTEIN 53"/>
    <property type="match status" value="1"/>
</dbReference>
<dbReference type="FunFam" id="1.10.357.110:FF:000006">
    <property type="entry name" value="Vacuolar protein sorting-associated protein 53"/>
    <property type="match status" value="1"/>
</dbReference>
<comment type="subcellular location">
    <subcellularLocation>
        <location evidence="2">Endosome membrane</location>
        <topology evidence="2">Peripheral membrane protein</topology>
    </subcellularLocation>
    <subcellularLocation>
        <location evidence="1">Golgi apparatus</location>
        <location evidence="1">trans-Golgi network membrane</location>
        <topology evidence="1">Peripheral membrane protein</topology>
    </subcellularLocation>
</comment>
<dbReference type="GO" id="GO:0000938">
    <property type="term" value="C:GARP complex"/>
    <property type="evidence" value="ECO:0007669"/>
    <property type="project" value="InterPro"/>
</dbReference>
<evidence type="ECO:0000256" key="8">
    <source>
        <dbReference type="SAM" id="Coils"/>
    </source>
</evidence>
<dbReference type="GO" id="GO:0005829">
    <property type="term" value="C:cytosol"/>
    <property type="evidence" value="ECO:0007669"/>
    <property type="project" value="GOC"/>
</dbReference>
<comment type="caution">
    <text evidence="12">The sequence shown here is derived from an EMBL/GenBank/DDBJ whole genome shotgun (WGS) entry which is preliminary data.</text>
</comment>
<dbReference type="GO" id="GO:0042147">
    <property type="term" value="P:retrograde transport, endosome to Golgi"/>
    <property type="evidence" value="ECO:0007669"/>
    <property type="project" value="InterPro"/>
</dbReference>
<dbReference type="Pfam" id="PF16854">
    <property type="entry name" value="VPS53_C"/>
    <property type="match status" value="1"/>
</dbReference>
<protein>
    <recommendedName>
        <fullName evidence="4">Vacuolar protein sorting-associated protein 53 homolog</fullName>
    </recommendedName>
</protein>
<dbReference type="OrthoDB" id="10261632at2759"/>
<keyword evidence="5" id="KW-0967">Endosome</keyword>
<feature type="coiled-coil region" evidence="8">
    <location>
        <begin position="99"/>
        <end position="133"/>
    </location>
</feature>
<dbReference type="AlphaFoldDB" id="A0A6A4X6Z8"/>
<feature type="compositionally biased region" description="Low complexity" evidence="9">
    <location>
        <begin position="374"/>
        <end position="383"/>
    </location>
</feature>
<accession>A0A6A4X6Z8</accession>
<dbReference type="InterPro" id="IPR038260">
    <property type="entry name" value="Vps53_C_sf"/>
</dbReference>
<evidence type="ECO:0000259" key="11">
    <source>
        <dbReference type="Pfam" id="PF16854"/>
    </source>
</evidence>
<evidence type="ECO:0000259" key="10">
    <source>
        <dbReference type="Pfam" id="PF04100"/>
    </source>
</evidence>
<evidence type="ECO:0000256" key="1">
    <source>
        <dbReference type="ARBA" id="ARBA00004150"/>
    </source>
</evidence>
<dbReference type="Pfam" id="PF04100">
    <property type="entry name" value="Vps53_N"/>
    <property type="match status" value="1"/>
</dbReference>
<dbReference type="InterPro" id="IPR007234">
    <property type="entry name" value="Vps53_N"/>
</dbReference>
<evidence type="ECO:0000256" key="7">
    <source>
        <dbReference type="ARBA" id="ARBA00023136"/>
    </source>
</evidence>
<feature type="domain" description="Vps53 C-terminal" evidence="11">
    <location>
        <begin position="734"/>
        <end position="818"/>
    </location>
</feature>
<dbReference type="Proteomes" id="UP000440578">
    <property type="component" value="Unassembled WGS sequence"/>
</dbReference>
<evidence type="ECO:0000256" key="4">
    <source>
        <dbReference type="ARBA" id="ARBA00014103"/>
    </source>
</evidence>
<feature type="domain" description="Vps53 N-terminal" evidence="10">
    <location>
        <begin position="42"/>
        <end position="465"/>
    </location>
</feature>
<evidence type="ECO:0000256" key="3">
    <source>
        <dbReference type="ARBA" id="ARBA00008628"/>
    </source>
</evidence>
<evidence type="ECO:0000256" key="9">
    <source>
        <dbReference type="SAM" id="MobiDB-lite"/>
    </source>
</evidence>
<keyword evidence="6" id="KW-0333">Golgi apparatus</keyword>
<feature type="compositionally biased region" description="Pro residues" evidence="9">
    <location>
        <begin position="416"/>
        <end position="429"/>
    </location>
</feature>
<evidence type="ECO:0000256" key="2">
    <source>
        <dbReference type="ARBA" id="ARBA00004481"/>
    </source>
</evidence>
<dbReference type="Gene3D" id="1.10.357.110">
    <property type="entry name" value="Vacuolar protein sorting-associated protein 53, C-terminus"/>
    <property type="match status" value="1"/>
</dbReference>
<sequence length="866" mass="97157">MFSVPDSYLQLDEDEGDLIDLPPEVLSAIDQVLPSNDPLDRPDFDVVDYINQLFPNEQSLSNIDDVISSMTERVRVIDQEIRNVVRGHTNSGQDGKRALEEAQKSIVQLFNKISEIKGRAEQSEQTVKEITRDIKHLDQGKRNLTAAVTTLNHLHMLAGGVDTLQSLICRRQYGEIAMLLEGVMKVLEHFDKYMDIPQIKELADQVHKIRTDLAEQITSDFKEAFSAANSKKAIPSQQLGEACLVVNVLEPKVKRELLRWFVSLQLAEYTHLFGANEESAWLDNIDKRYTWLKRHLIEFEERFGRLFPPEWEVSERIAVEFCQVTRSELSAIMARRVSEMDVKLLLFAIQRTANFETLLSRRFSGVTLQDRRTAAAVAEPAAPKESTNPFGEPEPEPKSTNPFETEEDGAEAKSVPAPPPPEPAPPPSDPFQGLISQCFEQHLNIYIESQDRNLSDLMERFSQELKAKGFPSAAAESSLILPSCADLFMFYKKCMLQCSQLSRGRQLLALTAVFQKHLREYALKILLANLPKQTVSGATGGSSGKTLPIDLKDLSNLSNLRDMATAGFLHNFQNLMKEGEIQRLTRDDLGRVCSILTTAEYCLDTTQQLELKLKEKVEPTLVDRINLGGEQDVFHSVIGNCVQVLVQDLESACDPALVTMTKMSWQNVESVGDQSGYVSIITGQLKTTVPVIRDNLAGSRKYFTQFCVKFANSFIPKFIQHIYKCKPVSTVGAEQLLLDTHSLKTELLDLPSLGSQVQRNAPASYTKIVVKGMTRAEMLLKVVMSPHERPADYVEQYGRLLPESDAAEFQKVLDMKGVRRAEQSQLLDVFRSSRPGGAAAATAPTGSPEHEAGRIHRLEKLIKRRM</sequence>
<dbReference type="GO" id="GO:0010008">
    <property type="term" value="C:endosome membrane"/>
    <property type="evidence" value="ECO:0007669"/>
    <property type="project" value="UniProtKB-SubCell"/>
</dbReference>
<dbReference type="PANTHER" id="PTHR12820:SF0">
    <property type="entry name" value="VACUOLAR PROTEIN SORTING-ASSOCIATED PROTEIN 53 HOMOLOG"/>
    <property type="match status" value="1"/>
</dbReference>
<dbReference type="InterPro" id="IPR039766">
    <property type="entry name" value="Vps53"/>
</dbReference>
<keyword evidence="13" id="KW-1185">Reference proteome</keyword>
<evidence type="ECO:0000313" key="13">
    <source>
        <dbReference type="Proteomes" id="UP000440578"/>
    </source>
</evidence>
<evidence type="ECO:0000313" key="12">
    <source>
        <dbReference type="EMBL" id="KAF0310102.1"/>
    </source>
</evidence>